<dbReference type="AlphaFoldDB" id="A0A0E9W2V9"/>
<name>A0A0E9W2V9_ANGAN</name>
<proteinExistence type="predicted"/>
<sequence>MEFTAILFHHFVSEEKTHFIAFYCLSNRMKVSHTLLICFIILA</sequence>
<dbReference type="EMBL" id="GBXM01024692">
    <property type="protein sequence ID" value="JAH83885.1"/>
    <property type="molecule type" value="Transcribed_RNA"/>
</dbReference>
<reference evidence="1" key="1">
    <citation type="submission" date="2014-11" db="EMBL/GenBank/DDBJ databases">
        <authorList>
            <person name="Amaro Gonzalez C."/>
        </authorList>
    </citation>
    <scope>NUCLEOTIDE SEQUENCE</scope>
</reference>
<protein>
    <submittedName>
        <fullName evidence="1">Uncharacterized protein</fullName>
    </submittedName>
</protein>
<organism evidence="1">
    <name type="scientific">Anguilla anguilla</name>
    <name type="common">European freshwater eel</name>
    <name type="synonym">Muraena anguilla</name>
    <dbReference type="NCBI Taxonomy" id="7936"/>
    <lineage>
        <taxon>Eukaryota</taxon>
        <taxon>Metazoa</taxon>
        <taxon>Chordata</taxon>
        <taxon>Craniata</taxon>
        <taxon>Vertebrata</taxon>
        <taxon>Euteleostomi</taxon>
        <taxon>Actinopterygii</taxon>
        <taxon>Neopterygii</taxon>
        <taxon>Teleostei</taxon>
        <taxon>Anguilliformes</taxon>
        <taxon>Anguillidae</taxon>
        <taxon>Anguilla</taxon>
    </lineage>
</organism>
<accession>A0A0E9W2V9</accession>
<reference evidence="1" key="2">
    <citation type="journal article" date="2015" name="Fish Shellfish Immunol.">
        <title>Early steps in the European eel (Anguilla anguilla)-Vibrio vulnificus interaction in the gills: Role of the RtxA13 toxin.</title>
        <authorList>
            <person name="Callol A."/>
            <person name="Pajuelo D."/>
            <person name="Ebbesson L."/>
            <person name="Teles M."/>
            <person name="MacKenzie S."/>
            <person name="Amaro C."/>
        </authorList>
    </citation>
    <scope>NUCLEOTIDE SEQUENCE</scope>
</reference>
<evidence type="ECO:0000313" key="1">
    <source>
        <dbReference type="EMBL" id="JAH83885.1"/>
    </source>
</evidence>